<accession>A0ABQ4M646</accession>
<keyword evidence="3" id="KW-1185">Reference proteome</keyword>
<evidence type="ECO:0000313" key="3">
    <source>
        <dbReference type="Proteomes" id="UP000679992"/>
    </source>
</evidence>
<dbReference type="NCBIfam" id="NF007714">
    <property type="entry name" value="PRK10410.1-2"/>
    <property type="match status" value="1"/>
</dbReference>
<protein>
    <recommendedName>
        <fullName evidence="4">Nitrous oxide-stimulated promoter family protein</fullName>
    </recommendedName>
</protein>
<dbReference type="RefSeq" id="WP_213653629.1">
    <property type="nucleotide sequence ID" value="NZ_BOSL01000001.1"/>
</dbReference>
<evidence type="ECO:0000256" key="1">
    <source>
        <dbReference type="SAM" id="MobiDB-lite"/>
    </source>
</evidence>
<evidence type="ECO:0000313" key="2">
    <source>
        <dbReference type="EMBL" id="GIP51446.1"/>
    </source>
</evidence>
<sequence length="124" mass="14313">MDTLTKGSGQERRQAGPRISREKATVGHMILIFCKGKHREVTKEGGLCQDCRELHRYAMNRLTYCRFGEEKSTCVDCPVHCYAPDPREMIKEVMRYSGPRMLWSHPVLTIWHMLDGRKSKAVTS</sequence>
<dbReference type="Pfam" id="PF11756">
    <property type="entry name" value="YgbA_NO"/>
    <property type="match status" value="1"/>
</dbReference>
<gene>
    <name evidence="2" type="ORF">J42TS3_04810</name>
</gene>
<name>A0ABQ4M646_9BACL</name>
<comment type="caution">
    <text evidence="2">The sequence shown here is derived from an EMBL/GenBank/DDBJ whole genome shotgun (WGS) entry which is preliminary data.</text>
</comment>
<dbReference type="InterPro" id="IPR020483">
    <property type="entry name" value="Uncharacterised_YgbA"/>
</dbReference>
<dbReference type="EMBL" id="BOSL01000001">
    <property type="protein sequence ID" value="GIP51446.1"/>
    <property type="molecule type" value="Genomic_DNA"/>
</dbReference>
<feature type="region of interest" description="Disordered" evidence="1">
    <location>
        <begin position="1"/>
        <end position="20"/>
    </location>
</feature>
<dbReference type="Proteomes" id="UP000679992">
    <property type="component" value="Unassembled WGS sequence"/>
</dbReference>
<evidence type="ECO:0008006" key="4">
    <source>
        <dbReference type="Google" id="ProtNLM"/>
    </source>
</evidence>
<proteinExistence type="predicted"/>
<organism evidence="2 3">
    <name type="scientific">Paenibacillus vini</name>
    <dbReference type="NCBI Taxonomy" id="1476024"/>
    <lineage>
        <taxon>Bacteria</taxon>
        <taxon>Bacillati</taxon>
        <taxon>Bacillota</taxon>
        <taxon>Bacilli</taxon>
        <taxon>Bacillales</taxon>
        <taxon>Paenibacillaceae</taxon>
        <taxon>Paenibacillus</taxon>
    </lineage>
</organism>
<feature type="compositionally biased region" description="Basic and acidic residues" evidence="1">
    <location>
        <begin position="9"/>
        <end position="20"/>
    </location>
</feature>
<reference evidence="2 3" key="1">
    <citation type="submission" date="2021-03" db="EMBL/GenBank/DDBJ databases">
        <title>Antimicrobial resistance genes in bacteria isolated from Japanese honey, and their potential for conferring macrolide and lincosamide resistance in the American foulbrood pathogen Paenibacillus larvae.</title>
        <authorList>
            <person name="Okamoto M."/>
            <person name="Kumagai M."/>
            <person name="Kanamori H."/>
            <person name="Takamatsu D."/>
        </authorList>
    </citation>
    <scope>NUCLEOTIDE SEQUENCE [LARGE SCALE GENOMIC DNA]</scope>
    <source>
        <strain evidence="2 3">J42TS3</strain>
    </source>
</reference>